<accession>A0A182TSF9</accession>
<name>A0A182TSF9_9DIPT</name>
<organism evidence="2 3">
    <name type="scientific">Anopheles melas</name>
    <dbReference type="NCBI Taxonomy" id="34690"/>
    <lineage>
        <taxon>Eukaryota</taxon>
        <taxon>Metazoa</taxon>
        <taxon>Ecdysozoa</taxon>
        <taxon>Arthropoda</taxon>
        <taxon>Hexapoda</taxon>
        <taxon>Insecta</taxon>
        <taxon>Pterygota</taxon>
        <taxon>Neoptera</taxon>
        <taxon>Endopterygota</taxon>
        <taxon>Diptera</taxon>
        <taxon>Nematocera</taxon>
        <taxon>Culicoidea</taxon>
        <taxon>Culicidae</taxon>
        <taxon>Anophelinae</taxon>
        <taxon>Anopheles</taxon>
    </lineage>
</organism>
<dbReference type="Pfam" id="PF15062">
    <property type="entry name" value="ARL6IP6"/>
    <property type="match status" value="1"/>
</dbReference>
<keyword evidence="1" id="KW-0812">Transmembrane</keyword>
<dbReference type="PANTHER" id="PTHR28640:SF1">
    <property type="entry name" value="ADP-RIBOSYLATION FACTOR-LIKE PROTEIN 6-INTERACTING PROTEIN 6"/>
    <property type="match status" value="1"/>
</dbReference>
<keyword evidence="1" id="KW-1133">Transmembrane helix</keyword>
<evidence type="ECO:0000313" key="3">
    <source>
        <dbReference type="Proteomes" id="UP000075902"/>
    </source>
</evidence>
<dbReference type="STRING" id="34690.A0A182TSF9"/>
<keyword evidence="1" id="KW-0472">Membrane</keyword>
<keyword evidence="3" id="KW-1185">Reference proteome</keyword>
<dbReference type="AlphaFoldDB" id="A0A182TSF9"/>
<dbReference type="VEuPathDB" id="VectorBase:AMEC007490"/>
<feature type="transmembrane region" description="Helical" evidence="1">
    <location>
        <begin position="85"/>
        <end position="103"/>
    </location>
</feature>
<dbReference type="InterPro" id="IPR029383">
    <property type="entry name" value="ARL6IP6"/>
</dbReference>
<proteinExistence type="predicted"/>
<feature type="transmembrane region" description="Helical" evidence="1">
    <location>
        <begin position="158"/>
        <end position="177"/>
    </location>
</feature>
<reference evidence="2" key="2">
    <citation type="submission" date="2020-05" db="UniProtKB">
        <authorList>
            <consortium name="EnsemblMetazoa"/>
        </authorList>
    </citation>
    <scope>IDENTIFICATION</scope>
    <source>
        <strain evidence="2">CM1001059</strain>
    </source>
</reference>
<dbReference type="Proteomes" id="UP000075902">
    <property type="component" value="Unassembled WGS sequence"/>
</dbReference>
<protein>
    <submittedName>
        <fullName evidence="2">Uncharacterized protein</fullName>
    </submittedName>
</protein>
<evidence type="ECO:0000256" key="1">
    <source>
        <dbReference type="SAM" id="Phobius"/>
    </source>
</evidence>
<dbReference type="PANTHER" id="PTHR28640">
    <property type="entry name" value="ADP-RIBOSYLATION FACTOR-LIKE PROTEIN 6-INTERACTING PROTEIN 6"/>
    <property type="match status" value="1"/>
</dbReference>
<reference evidence="3" key="1">
    <citation type="submission" date="2014-01" db="EMBL/GenBank/DDBJ databases">
        <title>The Genome Sequence of Anopheles melas CM1001059_A (V2).</title>
        <authorList>
            <consortium name="The Broad Institute Genomics Platform"/>
            <person name="Neafsey D.E."/>
            <person name="Besansky N."/>
            <person name="Howell P."/>
            <person name="Walton C."/>
            <person name="Young S.K."/>
            <person name="Zeng Q."/>
            <person name="Gargeya S."/>
            <person name="Fitzgerald M."/>
            <person name="Haas B."/>
            <person name="Abouelleil A."/>
            <person name="Allen A.W."/>
            <person name="Alvarado L."/>
            <person name="Arachchi H.M."/>
            <person name="Berlin A.M."/>
            <person name="Chapman S.B."/>
            <person name="Gainer-Dewar J."/>
            <person name="Goldberg J."/>
            <person name="Griggs A."/>
            <person name="Gujja S."/>
            <person name="Hansen M."/>
            <person name="Howarth C."/>
            <person name="Imamovic A."/>
            <person name="Ireland A."/>
            <person name="Larimer J."/>
            <person name="McCowan C."/>
            <person name="Murphy C."/>
            <person name="Pearson M."/>
            <person name="Poon T.W."/>
            <person name="Priest M."/>
            <person name="Roberts A."/>
            <person name="Saif S."/>
            <person name="Shea T."/>
            <person name="Sisk P."/>
            <person name="Sykes S."/>
            <person name="Wortman J."/>
            <person name="Nusbaum C."/>
            <person name="Birren B."/>
        </authorList>
    </citation>
    <scope>NUCLEOTIDE SEQUENCE [LARGE SCALE GENOMIC DNA]</scope>
    <source>
        <strain evidence="3">CM1001059</strain>
    </source>
</reference>
<evidence type="ECO:0000313" key="2">
    <source>
        <dbReference type="EnsemblMetazoa" id="AMEC007490-PA"/>
    </source>
</evidence>
<dbReference type="EnsemblMetazoa" id="AMEC007490-RA">
    <property type="protein sequence ID" value="AMEC007490-PA"/>
    <property type="gene ID" value="AMEC007490"/>
</dbReference>
<sequence>MSSSIHVESAAQNHNNGTAVVGGGIMPVGAEKWYGNGTKGTADVQPQQRPRRLSFNGSDMELSDLKGVQGATSDREKNAIDTKQMLILLAVATTLAVSIKYLLPSFDLESYRLIGSRVVAVVDNVWHEFLDRCTRVRLPTFSWKMENLLQQAGTVSHTLYAVAFGLLLSSFTWYIIYLDSSIPGVNPPTPFSASKKRYRGGPPSKERRFHLPYITALLSGVQRNLSALLTDRFLQVLDRTGKDAQGSWFEVLLLRTGGNVTGSCRQG</sequence>